<feature type="domain" description="Fatty acid hydroxylase" evidence="6">
    <location>
        <begin position="175"/>
        <end position="300"/>
    </location>
</feature>
<keyword evidence="8" id="KW-1185">Reference proteome</keyword>
<dbReference type="Pfam" id="PF04116">
    <property type="entry name" value="FA_hydroxylase"/>
    <property type="match status" value="1"/>
</dbReference>
<protein>
    <recommendedName>
        <fullName evidence="6">Fatty acid hydroxylase domain-containing protein</fullName>
    </recommendedName>
</protein>
<gene>
    <name evidence="7" type="ORF">GRF29_161g486363</name>
</gene>
<dbReference type="AlphaFoldDB" id="A0AAN6RCN2"/>
<evidence type="ECO:0000256" key="3">
    <source>
        <dbReference type="ARBA" id="ARBA00022989"/>
    </source>
</evidence>
<sequence length="353" mass="41968">MDLVLEAFDTFLFDPIYATLLPANTPGYAPNGTFSSMREVPSQAPLHAQSAWKYEPASQYLSFTPRESAYKSQWPRDDWRRQLLTLFLITWVFGLVIYYVFASLSYFFIFDKATFNHPKYLKNQIRLEMRQTNIALPIMAIFTAPLFLLEVRGYSKIYDSLDDAPGMWYNVMQFPFFFMFTDFCIYWIHRGLHHPLVYKRLHKPHHKWIMPTPYASHAFHPFDGYAQGFPYHVYPFLFPLQKFAYVFLFIFINIWTVLIHDGEYVADNPIINGAACHTMHHLYFNFNYGQFTTLWDRLGGSYRKPNDELFRKELKMCQTTWNKQNQDVDKMIVEVEGSDDRKYLPEDEPKKVR</sequence>
<dbReference type="EMBL" id="WVTA01000014">
    <property type="protein sequence ID" value="KAK3202189.1"/>
    <property type="molecule type" value="Genomic_DNA"/>
</dbReference>
<feature type="transmembrane region" description="Helical" evidence="5">
    <location>
        <begin position="243"/>
        <end position="260"/>
    </location>
</feature>
<dbReference type="Proteomes" id="UP001280581">
    <property type="component" value="Unassembled WGS sequence"/>
</dbReference>
<comment type="subcellular location">
    <subcellularLocation>
        <location evidence="1">Membrane</location>
    </subcellularLocation>
</comment>
<keyword evidence="4 5" id="KW-0472">Membrane</keyword>
<evidence type="ECO:0000313" key="7">
    <source>
        <dbReference type="EMBL" id="KAK3202189.1"/>
    </source>
</evidence>
<dbReference type="GO" id="GO:0016491">
    <property type="term" value="F:oxidoreductase activity"/>
    <property type="evidence" value="ECO:0007669"/>
    <property type="project" value="InterPro"/>
</dbReference>
<dbReference type="GO" id="GO:0005506">
    <property type="term" value="F:iron ion binding"/>
    <property type="evidence" value="ECO:0007669"/>
    <property type="project" value="InterPro"/>
</dbReference>
<reference evidence="7 8" key="1">
    <citation type="submission" date="2021-02" db="EMBL/GenBank/DDBJ databases">
        <title>Genome assembly of Pseudopithomyces chartarum.</title>
        <authorList>
            <person name="Jauregui R."/>
            <person name="Singh J."/>
            <person name="Voisey C."/>
        </authorList>
    </citation>
    <scope>NUCLEOTIDE SEQUENCE [LARGE SCALE GENOMIC DNA]</scope>
    <source>
        <strain evidence="7 8">AGR01</strain>
    </source>
</reference>
<keyword evidence="3 5" id="KW-1133">Transmembrane helix</keyword>
<keyword evidence="2 5" id="KW-0812">Transmembrane</keyword>
<evidence type="ECO:0000256" key="1">
    <source>
        <dbReference type="ARBA" id="ARBA00004370"/>
    </source>
</evidence>
<evidence type="ECO:0000256" key="4">
    <source>
        <dbReference type="ARBA" id="ARBA00023136"/>
    </source>
</evidence>
<evidence type="ECO:0000259" key="6">
    <source>
        <dbReference type="Pfam" id="PF04116"/>
    </source>
</evidence>
<feature type="transmembrane region" description="Helical" evidence="5">
    <location>
        <begin position="83"/>
        <end position="110"/>
    </location>
</feature>
<name>A0AAN6RCN2_9PLEO</name>
<proteinExistence type="predicted"/>
<comment type="caution">
    <text evidence="7">The sequence shown here is derived from an EMBL/GenBank/DDBJ whole genome shotgun (WGS) entry which is preliminary data.</text>
</comment>
<organism evidence="7 8">
    <name type="scientific">Pseudopithomyces chartarum</name>
    <dbReference type="NCBI Taxonomy" id="1892770"/>
    <lineage>
        <taxon>Eukaryota</taxon>
        <taxon>Fungi</taxon>
        <taxon>Dikarya</taxon>
        <taxon>Ascomycota</taxon>
        <taxon>Pezizomycotina</taxon>
        <taxon>Dothideomycetes</taxon>
        <taxon>Pleosporomycetidae</taxon>
        <taxon>Pleosporales</taxon>
        <taxon>Massarineae</taxon>
        <taxon>Didymosphaeriaceae</taxon>
        <taxon>Pseudopithomyces</taxon>
    </lineage>
</organism>
<dbReference type="GO" id="GO:0008610">
    <property type="term" value="P:lipid biosynthetic process"/>
    <property type="evidence" value="ECO:0007669"/>
    <property type="project" value="InterPro"/>
</dbReference>
<dbReference type="InterPro" id="IPR050307">
    <property type="entry name" value="Sterol_Desaturase_Related"/>
</dbReference>
<feature type="transmembrane region" description="Helical" evidence="5">
    <location>
        <begin position="131"/>
        <end position="148"/>
    </location>
</feature>
<accession>A0AAN6RCN2</accession>
<dbReference type="PANTHER" id="PTHR11863">
    <property type="entry name" value="STEROL DESATURASE"/>
    <property type="match status" value="1"/>
</dbReference>
<feature type="transmembrane region" description="Helical" evidence="5">
    <location>
        <begin position="168"/>
        <end position="188"/>
    </location>
</feature>
<dbReference type="GO" id="GO:0016020">
    <property type="term" value="C:membrane"/>
    <property type="evidence" value="ECO:0007669"/>
    <property type="project" value="UniProtKB-SubCell"/>
</dbReference>
<evidence type="ECO:0000256" key="2">
    <source>
        <dbReference type="ARBA" id="ARBA00022692"/>
    </source>
</evidence>
<dbReference type="InterPro" id="IPR006694">
    <property type="entry name" value="Fatty_acid_hydroxylase"/>
</dbReference>
<evidence type="ECO:0000313" key="8">
    <source>
        <dbReference type="Proteomes" id="UP001280581"/>
    </source>
</evidence>
<evidence type="ECO:0000256" key="5">
    <source>
        <dbReference type="SAM" id="Phobius"/>
    </source>
</evidence>